<comment type="subcellular location">
    <subcellularLocation>
        <location evidence="1">Cell membrane</location>
        <topology evidence="1">Single-pass membrane protein</topology>
    </subcellularLocation>
</comment>
<dbReference type="GO" id="GO:0005886">
    <property type="term" value="C:plasma membrane"/>
    <property type="evidence" value="ECO:0007669"/>
    <property type="project" value="UniProtKB-SubCell"/>
</dbReference>
<keyword evidence="3 6" id="KW-0812">Transmembrane</keyword>
<comment type="caution">
    <text evidence="8">The sequence shown here is derived from an EMBL/GenBank/DDBJ whole genome shotgun (WGS) entry which is preliminary data.</text>
</comment>
<protein>
    <submittedName>
        <fullName evidence="8">PspC domain-containing protein</fullName>
    </submittedName>
</protein>
<dbReference type="InterPro" id="IPR007168">
    <property type="entry name" value="Phageshock_PspC_N"/>
</dbReference>
<evidence type="ECO:0000256" key="6">
    <source>
        <dbReference type="SAM" id="Phobius"/>
    </source>
</evidence>
<name>A0A1G2JRK3_9BACT</name>
<evidence type="ECO:0000256" key="2">
    <source>
        <dbReference type="ARBA" id="ARBA00022475"/>
    </source>
</evidence>
<evidence type="ECO:0000313" key="9">
    <source>
        <dbReference type="Proteomes" id="UP000178935"/>
    </source>
</evidence>
<evidence type="ECO:0000313" key="8">
    <source>
        <dbReference type="EMBL" id="OGZ89712.1"/>
    </source>
</evidence>
<dbReference type="Pfam" id="PF04024">
    <property type="entry name" value="PspC"/>
    <property type="match status" value="1"/>
</dbReference>
<keyword evidence="5 6" id="KW-0472">Membrane</keyword>
<evidence type="ECO:0000259" key="7">
    <source>
        <dbReference type="Pfam" id="PF04024"/>
    </source>
</evidence>
<dbReference type="AlphaFoldDB" id="A0A1G2JRK3"/>
<evidence type="ECO:0000256" key="4">
    <source>
        <dbReference type="ARBA" id="ARBA00022989"/>
    </source>
</evidence>
<gene>
    <name evidence="8" type="ORF">A2561_00290</name>
</gene>
<keyword evidence="2" id="KW-1003">Cell membrane</keyword>
<dbReference type="PANTHER" id="PTHR33885">
    <property type="entry name" value="PHAGE SHOCK PROTEIN C"/>
    <property type="match status" value="1"/>
</dbReference>
<keyword evidence="4 6" id="KW-1133">Transmembrane helix</keyword>
<accession>A0A1G2JRK3</accession>
<reference evidence="8 9" key="1">
    <citation type="journal article" date="2016" name="Nat. Commun.">
        <title>Thousands of microbial genomes shed light on interconnected biogeochemical processes in an aquifer system.</title>
        <authorList>
            <person name="Anantharaman K."/>
            <person name="Brown C.T."/>
            <person name="Hug L.A."/>
            <person name="Sharon I."/>
            <person name="Castelle C.J."/>
            <person name="Probst A.J."/>
            <person name="Thomas B.C."/>
            <person name="Singh A."/>
            <person name="Wilkins M.J."/>
            <person name="Karaoz U."/>
            <person name="Brodie E.L."/>
            <person name="Williams K.H."/>
            <person name="Hubbard S.S."/>
            <person name="Banfield J.F."/>
        </authorList>
    </citation>
    <scope>NUCLEOTIDE SEQUENCE [LARGE SCALE GENOMIC DNA]</scope>
</reference>
<feature type="domain" description="Phage shock protein PspC N-terminal" evidence="7">
    <location>
        <begin position="5"/>
        <end position="63"/>
    </location>
</feature>
<sequence length="68" mass="7906">MEEIKHLYRSRKNRVWAGVIGGVGEYFNVDPSLLRLIFILFLFLSGFFPLFFAYIVAILVIPETPKEN</sequence>
<dbReference type="EMBL" id="MHPU01000003">
    <property type="protein sequence ID" value="OGZ89712.1"/>
    <property type="molecule type" value="Genomic_DNA"/>
</dbReference>
<evidence type="ECO:0000256" key="5">
    <source>
        <dbReference type="ARBA" id="ARBA00023136"/>
    </source>
</evidence>
<feature type="transmembrane region" description="Helical" evidence="6">
    <location>
        <begin position="36"/>
        <end position="61"/>
    </location>
</feature>
<dbReference type="InterPro" id="IPR052027">
    <property type="entry name" value="PspC"/>
</dbReference>
<proteinExistence type="predicted"/>
<dbReference type="Proteomes" id="UP000178935">
    <property type="component" value="Unassembled WGS sequence"/>
</dbReference>
<organism evidence="8 9">
    <name type="scientific">Candidatus Staskawiczbacteria bacterium RIFOXYD1_FULL_32_13</name>
    <dbReference type="NCBI Taxonomy" id="1802234"/>
    <lineage>
        <taxon>Bacteria</taxon>
        <taxon>Candidatus Staskawicziibacteriota</taxon>
    </lineage>
</organism>
<evidence type="ECO:0000256" key="1">
    <source>
        <dbReference type="ARBA" id="ARBA00004162"/>
    </source>
</evidence>
<dbReference type="PANTHER" id="PTHR33885:SF3">
    <property type="entry name" value="PHAGE SHOCK PROTEIN C"/>
    <property type="match status" value="1"/>
</dbReference>
<evidence type="ECO:0000256" key="3">
    <source>
        <dbReference type="ARBA" id="ARBA00022692"/>
    </source>
</evidence>